<dbReference type="AlphaFoldDB" id="A0A401TG92"/>
<sequence>MEGTEDLALLASLLDENEEEITTIAGCSQDEQSVEQRSLDNADEWDELFDGDDEDNGQAMEISALFGDVEDMMEEEEEESEAIALERTDQPCLISHQKKEKSKVELE</sequence>
<feature type="non-terminal residue" evidence="1">
    <location>
        <position position="107"/>
    </location>
</feature>
<dbReference type="Proteomes" id="UP000287033">
    <property type="component" value="Unassembled WGS sequence"/>
</dbReference>
<reference evidence="1 2" key="1">
    <citation type="journal article" date="2018" name="Nat. Ecol. Evol.">
        <title>Shark genomes provide insights into elasmobranch evolution and the origin of vertebrates.</title>
        <authorList>
            <person name="Hara Y"/>
            <person name="Yamaguchi K"/>
            <person name="Onimaru K"/>
            <person name="Kadota M"/>
            <person name="Koyanagi M"/>
            <person name="Keeley SD"/>
            <person name="Tatsumi K"/>
            <person name="Tanaka K"/>
            <person name="Motone F"/>
            <person name="Kageyama Y"/>
            <person name="Nozu R"/>
            <person name="Adachi N"/>
            <person name="Nishimura O"/>
            <person name="Nakagawa R"/>
            <person name="Tanegashima C"/>
            <person name="Kiyatake I"/>
            <person name="Matsumoto R"/>
            <person name="Murakumo K"/>
            <person name="Nishida K"/>
            <person name="Terakita A"/>
            <person name="Kuratani S"/>
            <person name="Sato K"/>
            <person name="Hyodo S Kuraku.S."/>
        </authorList>
    </citation>
    <scope>NUCLEOTIDE SEQUENCE [LARGE SCALE GENOMIC DNA]</scope>
</reference>
<evidence type="ECO:0000313" key="1">
    <source>
        <dbReference type="EMBL" id="GCC41667.1"/>
    </source>
</evidence>
<organism evidence="1 2">
    <name type="scientific">Chiloscyllium punctatum</name>
    <name type="common">Brownbanded bambooshark</name>
    <name type="synonym">Hemiscyllium punctatum</name>
    <dbReference type="NCBI Taxonomy" id="137246"/>
    <lineage>
        <taxon>Eukaryota</taxon>
        <taxon>Metazoa</taxon>
        <taxon>Chordata</taxon>
        <taxon>Craniata</taxon>
        <taxon>Vertebrata</taxon>
        <taxon>Chondrichthyes</taxon>
        <taxon>Elasmobranchii</taxon>
        <taxon>Galeomorphii</taxon>
        <taxon>Galeoidea</taxon>
        <taxon>Orectolobiformes</taxon>
        <taxon>Hemiscylliidae</taxon>
        <taxon>Chiloscyllium</taxon>
    </lineage>
</organism>
<dbReference type="EMBL" id="BEZZ01061484">
    <property type="protein sequence ID" value="GCC41667.1"/>
    <property type="molecule type" value="Genomic_DNA"/>
</dbReference>
<protein>
    <submittedName>
        <fullName evidence="1">Uncharacterized protein</fullName>
    </submittedName>
</protein>
<comment type="caution">
    <text evidence="1">The sequence shown here is derived from an EMBL/GenBank/DDBJ whole genome shotgun (WGS) entry which is preliminary data.</text>
</comment>
<accession>A0A401TG92</accession>
<evidence type="ECO:0000313" key="2">
    <source>
        <dbReference type="Proteomes" id="UP000287033"/>
    </source>
</evidence>
<name>A0A401TG92_CHIPU</name>
<proteinExistence type="predicted"/>
<keyword evidence="2" id="KW-1185">Reference proteome</keyword>
<gene>
    <name evidence="1" type="ORF">chiPu_0025580</name>
</gene>